<dbReference type="EMBL" id="CP006868">
    <property type="protein sequence ID" value="UXD21826.1"/>
    <property type="molecule type" value="Genomic_DNA"/>
</dbReference>
<evidence type="ECO:0000259" key="3">
    <source>
        <dbReference type="Pfam" id="PF02834"/>
    </source>
</evidence>
<dbReference type="PANTHER" id="PTHR35561">
    <property type="entry name" value="RNA 2',3'-CYCLIC PHOSPHODIESTERASE"/>
    <property type="match status" value="1"/>
</dbReference>
<feature type="domain" description="Phosphoesterase HXTX" evidence="3">
    <location>
        <begin position="100"/>
        <end position="178"/>
    </location>
</feature>
<dbReference type="Proteomes" id="UP001063698">
    <property type="component" value="Chromosome"/>
</dbReference>
<name>A0A977PJM0_9CREN</name>
<dbReference type="Gene3D" id="3.90.1140.10">
    <property type="entry name" value="Cyclic phosphodiesterase"/>
    <property type="match status" value="1"/>
</dbReference>
<organism evidence="4 5">
    <name type="scientific">Ignicoccus pacificus DSM 13166</name>
    <dbReference type="NCBI Taxonomy" id="940294"/>
    <lineage>
        <taxon>Archaea</taxon>
        <taxon>Thermoproteota</taxon>
        <taxon>Thermoprotei</taxon>
        <taxon>Desulfurococcales</taxon>
        <taxon>Desulfurococcaceae</taxon>
        <taxon>Ignicoccus</taxon>
    </lineage>
</organism>
<keyword evidence="5" id="KW-1185">Reference proteome</keyword>
<dbReference type="KEGG" id="ipc:IPA_08570"/>
<comment type="catalytic activity">
    <reaction evidence="2">
        <text>a 3'-end 2',3'-cyclophospho-ribonucleotide-RNA + H2O = a 3'-end 2'-phospho-ribonucleotide-RNA + H(+)</text>
        <dbReference type="Rhea" id="RHEA:11828"/>
        <dbReference type="Rhea" id="RHEA-COMP:10464"/>
        <dbReference type="Rhea" id="RHEA-COMP:17353"/>
        <dbReference type="ChEBI" id="CHEBI:15377"/>
        <dbReference type="ChEBI" id="CHEBI:15378"/>
        <dbReference type="ChEBI" id="CHEBI:83064"/>
        <dbReference type="ChEBI" id="CHEBI:173113"/>
        <dbReference type="EC" id="3.1.4.58"/>
    </reaction>
</comment>
<feature type="short sequence motif" description="HXTX 1" evidence="2">
    <location>
        <begin position="43"/>
        <end position="46"/>
    </location>
</feature>
<dbReference type="GO" id="GO:0004113">
    <property type="term" value="F:2',3'-cyclic-nucleotide 3'-phosphodiesterase activity"/>
    <property type="evidence" value="ECO:0007669"/>
    <property type="project" value="InterPro"/>
</dbReference>
<proteinExistence type="inferred from homology"/>
<dbReference type="EC" id="3.1.4.58" evidence="2"/>
<evidence type="ECO:0000256" key="2">
    <source>
        <dbReference type="HAMAP-Rule" id="MF_01940"/>
    </source>
</evidence>
<evidence type="ECO:0000313" key="4">
    <source>
        <dbReference type="EMBL" id="UXD21826.1"/>
    </source>
</evidence>
<feature type="short sequence motif" description="HXTX 2" evidence="2">
    <location>
        <begin position="129"/>
        <end position="132"/>
    </location>
</feature>
<dbReference type="NCBIfam" id="TIGR02258">
    <property type="entry name" value="2_5_ligase"/>
    <property type="match status" value="1"/>
</dbReference>
<dbReference type="InterPro" id="IPR004175">
    <property type="entry name" value="RNA_CPDase"/>
</dbReference>
<evidence type="ECO:0000313" key="5">
    <source>
        <dbReference type="Proteomes" id="UP001063698"/>
    </source>
</evidence>
<dbReference type="GO" id="GO:0008664">
    <property type="term" value="F:RNA 2',3'-cyclic 3'-phosphodiesterase activity"/>
    <property type="evidence" value="ECO:0007669"/>
    <property type="project" value="UniProtKB-EC"/>
</dbReference>
<reference evidence="4" key="1">
    <citation type="submission" date="2013-11" db="EMBL/GenBank/DDBJ databases">
        <title>Comparative genomics of Ignicoccus.</title>
        <authorList>
            <person name="Podar M."/>
        </authorList>
    </citation>
    <scope>NUCLEOTIDE SEQUENCE</scope>
    <source>
        <strain evidence="4">DSM 13166</strain>
    </source>
</reference>
<dbReference type="InterPro" id="IPR009097">
    <property type="entry name" value="Cyclic_Pdiesterase"/>
</dbReference>
<dbReference type="HAMAP" id="MF_01940">
    <property type="entry name" value="RNA_CPDase"/>
    <property type="match status" value="1"/>
</dbReference>
<feature type="active site" description="Proton acceptor" evidence="2">
    <location>
        <position position="129"/>
    </location>
</feature>
<keyword evidence="1 2" id="KW-0378">Hydrolase</keyword>
<sequence length="190" mass="21533">MEKVRAFIAVDIEGELAGKLGRLAESLKQTGADVKIVEVENFHITLRFLGNIPVDMIDEIEKVMQKAAQSGRRHKIRLKGVGAFPSPYRPRVIWVGVEGDEVLAEMARILERELRKMGFRPETKGFTAHVTLARVKGPRGRERLTEWIESMKDIDLGEFEVTNIRLKKSTLTPRGPIYETLREVKLDASP</sequence>
<gene>
    <name evidence="4" type="ORF">IPA_08570</name>
</gene>
<evidence type="ECO:0000256" key="1">
    <source>
        <dbReference type="ARBA" id="ARBA00022801"/>
    </source>
</evidence>
<feature type="domain" description="Phosphoesterase HXTX" evidence="3">
    <location>
        <begin position="10"/>
        <end position="94"/>
    </location>
</feature>
<feature type="active site" description="Proton donor" evidence="2">
    <location>
        <position position="43"/>
    </location>
</feature>
<dbReference type="InterPro" id="IPR014051">
    <property type="entry name" value="Phosphoesterase_HXTX"/>
</dbReference>
<dbReference type="Pfam" id="PF02834">
    <property type="entry name" value="LigT_PEase"/>
    <property type="match status" value="2"/>
</dbReference>
<comment type="function">
    <text evidence="2">Hydrolyzes RNA 2',3'-cyclic phosphodiester to an RNA 2'-phosphomonoester.</text>
</comment>
<comment type="similarity">
    <text evidence="2">Belongs to the 2H phosphoesterase superfamily. ThpR family.</text>
</comment>
<dbReference type="SUPFAM" id="SSF55144">
    <property type="entry name" value="LigT-like"/>
    <property type="match status" value="1"/>
</dbReference>
<dbReference type="AlphaFoldDB" id="A0A977PJM0"/>
<dbReference type="PANTHER" id="PTHR35561:SF1">
    <property type="entry name" value="RNA 2',3'-CYCLIC PHOSPHODIESTERASE"/>
    <property type="match status" value="1"/>
</dbReference>
<protein>
    <recommendedName>
        <fullName evidence="2">RNA 2',3'-cyclic phosphodiesterase</fullName>
        <shortName evidence="2">RNA 2',3'-CPDase</shortName>
        <ecNumber evidence="2">3.1.4.58</ecNumber>
    </recommendedName>
</protein>
<accession>A0A977PJM0</accession>